<dbReference type="Gene3D" id="1.20.1050.10">
    <property type="match status" value="1"/>
</dbReference>
<dbReference type="InterPro" id="IPR040079">
    <property type="entry name" value="Glutathione_S-Trfase"/>
</dbReference>
<dbReference type="PANTHER" id="PTHR44051:SF8">
    <property type="entry name" value="GLUTATHIONE S-TRANSFERASE GSTA"/>
    <property type="match status" value="1"/>
</dbReference>
<dbReference type="RefSeq" id="WP_107140032.1">
    <property type="nucleotide sequence ID" value="NZ_CP028324.1"/>
</dbReference>
<dbReference type="GO" id="GO:0016740">
    <property type="term" value="F:transferase activity"/>
    <property type="evidence" value="ECO:0007669"/>
    <property type="project" value="UniProtKB-KW"/>
</dbReference>
<proteinExistence type="predicted"/>
<name>A0A2R4C531_9BURK</name>
<dbReference type="PROSITE" id="PS50404">
    <property type="entry name" value="GST_NTER"/>
    <property type="match status" value="1"/>
</dbReference>
<dbReference type="InterPro" id="IPR010987">
    <property type="entry name" value="Glutathione-S-Trfase_C-like"/>
</dbReference>
<feature type="domain" description="GST C-terminal" evidence="2">
    <location>
        <begin position="87"/>
        <end position="203"/>
    </location>
</feature>
<dbReference type="Pfam" id="PF13409">
    <property type="entry name" value="GST_N_2"/>
    <property type="match status" value="1"/>
</dbReference>
<sequence length="203" mass="22411">MKLYYSPGACSLVPHILLRETALPHTLVKVDLGKHVAQPGLDYYDINPKGSVPVLELDDGQRLTEGPIIAQFIADHAQREDLMPAPRSMARYRVMEWQNYITSELHKSFSPLFNRALDAAAKEVFQASLRKKFAWVSAQLGDRPYLTGASFTAADAYLFTVAGWSKLVGLDLSDLAPLQAFLQRVAARDAVRQALVAEGLAQA</sequence>
<dbReference type="SFLD" id="SFLDS00019">
    <property type="entry name" value="Glutathione_Transferase_(cytos"/>
    <property type="match status" value="1"/>
</dbReference>
<dbReference type="SFLD" id="SFLDG01150">
    <property type="entry name" value="Main.1:_Beta-like"/>
    <property type="match status" value="1"/>
</dbReference>
<dbReference type="SFLD" id="SFLDG00358">
    <property type="entry name" value="Main_(cytGST)"/>
    <property type="match status" value="1"/>
</dbReference>
<dbReference type="InterPro" id="IPR036249">
    <property type="entry name" value="Thioredoxin-like_sf"/>
</dbReference>
<dbReference type="SUPFAM" id="SSF47616">
    <property type="entry name" value="GST C-terminal domain-like"/>
    <property type="match status" value="1"/>
</dbReference>
<evidence type="ECO:0000313" key="3">
    <source>
        <dbReference type="EMBL" id="AVR94681.1"/>
    </source>
</evidence>
<evidence type="ECO:0000313" key="4">
    <source>
        <dbReference type="Proteomes" id="UP000240505"/>
    </source>
</evidence>
<protein>
    <submittedName>
        <fullName evidence="3">Glutathione transferase GstA</fullName>
    </submittedName>
</protein>
<evidence type="ECO:0000259" key="2">
    <source>
        <dbReference type="PROSITE" id="PS50405"/>
    </source>
</evidence>
<reference evidence="3 4" key="1">
    <citation type="submission" date="2018-03" db="EMBL/GenBank/DDBJ databases">
        <title>Massilia armeniaca sp. nov., isolated from desert soil.</title>
        <authorList>
            <person name="Huang H."/>
            <person name="Ren M."/>
        </authorList>
    </citation>
    <scope>NUCLEOTIDE SEQUENCE [LARGE SCALE GENOMIC DNA]</scope>
    <source>
        <strain evidence="3 4">ZMN-3</strain>
    </source>
</reference>
<dbReference type="CDD" id="cd03188">
    <property type="entry name" value="GST_C_Beta"/>
    <property type="match status" value="1"/>
</dbReference>
<keyword evidence="4" id="KW-1185">Reference proteome</keyword>
<dbReference type="NCBIfam" id="NF007831">
    <property type="entry name" value="PRK10542.1"/>
    <property type="match status" value="1"/>
</dbReference>
<dbReference type="Pfam" id="PF13410">
    <property type="entry name" value="GST_C_2"/>
    <property type="match status" value="1"/>
</dbReference>
<dbReference type="InterPro" id="IPR004045">
    <property type="entry name" value="Glutathione_S-Trfase_N"/>
</dbReference>
<dbReference type="InterPro" id="IPR036282">
    <property type="entry name" value="Glutathione-S-Trfase_C_sf"/>
</dbReference>
<dbReference type="PANTHER" id="PTHR44051">
    <property type="entry name" value="GLUTATHIONE S-TRANSFERASE-RELATED"/>
    <property type="match status" value="1"/>
</dbReference>
<dbReference type="KEGG" id="masz:C9I28_02320"/>
<dbReference type="CDD" id="cd03057">
    <property type="entry name" value="GST_N_Beta"/>
    <property type="match status" value="1"/>
</dbReference>
<keyword evidence="3" id="KW-0808">Transferase</keyword>
<dbReference type="OrthoDB" id="8772754at2"/>
<dbReference type="Gene3D" id="3.40.30.10">
    <property type="entry name" value="Glutaredoxin"/>
    <property type="match status" value="1"/>
</dbReference>
<dbReference type="AlphaFoldDB" id="A0A2R4C531"/>
<gene>
    <name evidence="3" type="ORF">C9I28_02320</name>
</gene>
<dbReference type="SUPFAM" id="SSF52833">
    <property type="entry name" value="Thioredoxin-like"/>
    <property type="match status" value="1"/>
</dbReference>
<evidence type="ECO:0000259" key="1">
    <source>
        <dbReference type="PROSITE" id="PS50404"/>
    </source>
</evidence>
<organism evidence="3 4">
    <name type="scientific">Pseudoduganella armeniaca</name>
    <dbReference type="NCBI Taxonomy" id="2072590"/>
    <lineage>
        <taxon>Bacteria</taxon>
        <taxon>Pseudomonadati</taxon>
        <taxon>Pseudomonadota</taxon>
        <taxon>Betaproteobacteria</taxon>
        <taxon>Burkholderiales</taxon>
        <taxon>Oxalobacteraceae</taxon>
        <taxon>Telluria group</taxon>
        <taxon>Pseudoduganella</taxon>
    </lineage>
</organism>
<dbReference type="PROSITE" id="PS50405">
    <property type="entry name" value="GST_CTER"/>
    <property type="match status" value="1"/>
</dbReference>
<dbReference type="Proteomes" id="UP000240505">
    <property type="component" value="Chromosome"/>
</dbReference>
<accession>A0A2R4C531</accession>
<feature type="domain" description="GST N-terminal" evidence="1">
    <location>
        <begin position="1"/>
        <end position="81"/>
    </location>
</feature>
<dbReference type="EMBL" id="CP028324">
    <property type="protein sequence ID" value="AVR94681.1"/>
    <property type="molecule type" value="Genomic_DNA"/>
</dbReference>